<reference evidence="3" key="1">
    <citation type="journal article" date="2020" name="Stud. Mycol.">
        <title>101 Dothideomycetes genomes: a test case for predicting lifestyles and emergence of pathogens.</title>
        <authorList>
            <person name="Haridas S."/>
            <person name="Albert R."/>
            <person name="Binder M."/>
            <person name="Bloem J."/>
            <person name="Labutti K."/>
            <person name="Salamov A."/>
            <person name="Andreopoulos B."/>
            <person name="Baker S."/>
            <person name="Barry K."/>
            <person name="Bills G."/>
            <person name="Bluhm B."/>
            <person name="Cannon C."/>
            <person name="Castanera R."/>
            <person name="Culley D."/>
            <person name="Daum C."/>
            <person name="Ezra D."/>
            <person name="Gonzalez J."/>
            <person name="Henrissat B."/>
            <person name="Kuo A."/>
            <person name="Liang C."/>
            <person name="Lipzen A."/>
            <person name="Lutzoni F."/>
            <person name="Magnuson J."/>
            <person name="Mondo S."/>
            <person name="Nolan M."/>
            <person name="Ohm R."/>
            <person name="Pangilinan J."/>
            <person name="Park H.-J."/>
            <person name="Ramirez L."/>
            <person name="Alfaro M."/>
            <person name="Sun H."/>
            <person name="Tritt A."/>
            <person name="Yoshinaga Y."/>
            <person name="Zwiers L.-H."/>
            <person name="Turgeon B."/>
            <person name="Goodwin S."/>
            <person name="Spatafora J."/>
            <person name="Crous P."/>
            <person name="Grigoriev I."/>
        </authorList>
    </citation>
    <scope>NUCLEOTIDE SEQUENCE</scope>
    <source>
        <strain evidence="3">CBS 130266</strain>
    </source>
</reference>
<comment type="caution">
    <text evidence="3">The sequence shown here is derived from an EMBL/GenBank/DDBJ whole genome shotgun (WGS) entry which is preliminary data.</text>
</comment>
<feature type="transmembrane region" description="Helical" evidence="2">
    <location>
        <begin position="145"/>
        <end position="170"/>
    </location>
</feature>
<name>A0A9P4NLI8_9PEZI</name>
<evidence type="ECO:0000256" key="2">
    <source>
        <dbReference type="SAM" id="Phobius"/>
    </source>
</evidence>
<evidence type="ECO:0000313" key="3">
    <source>
        <dbReference type="EMBL" id="KAF2427259.1"/>
    </source>
</evidence>
<feature type="region of interest" description="Disordered" evidence="1">
    <location>
        <begin position="217"/>
        <end position="246"/>
    </location>
</feature>
<keyword evidence="2" id="KW-0472">Membrane</keyword>
<keyword evidence="2" id="KW-1133">Transmembrane helix</keyword>
<protein>
    <submittedName>
        <fullName evidence="3">Uncharacterized protein</fullName>
    </submittedName>
</protein>
<dbReference type="Proteomes" id="UP000800235">
    <property type="component" value="Unassembled WGS sequence"/>
</dbReference>
<feature type="transmembrane region" description="Helical" evidence="2">
    <location>
        <begin position="190"/>
        <end position="214"/>
    </location>
</feature>
<evidence type="ECO:0000313" key="4">
    <source>
        <dbReference type="Proteomes" id="UP000800235"/>
    </source>
</evidence>
<proteinExistence type="predicted"/>
<sequence>MGSGNIKNKTDNINWRLSIYILGIPIVLLYTLVLTGCVSNSPGIGNIFILKLTTRSKEAQEIRIGYFGVCRAITGGPPICLSSSGLSTEVIFTRLGGNQSVIPNSPGELRQLLNEALLLQVLLKRQWKSSNYNTKGMKRQESIRIYTTALLWMSVAASLASTVGVVQASGALQHATREGLAGSIIVEAGIALQTMQWLIFSFSALFSTGVYLMFSRSTSPSSASDFSSPPPEYGLPPPPPPPPPVQ</sequence>
<dbReference type="EMBL" id="MU007061">
    <property type="protein sequence ID" value="KAF2427259.1"/>
    <property type="molecule type" value="Genomic_DNA"/>
</dbReference>
<evidence type="ECO:0000256" key="1">
    <source>
        <dbReference type="SAM" id="MobiDB-lite"/>
    </source>
</evidence>
<dbReference type="GO" id="GO:0016020">
    <property type="term" value="C:membrane"/>
    <property type="evidence" value="ECO:0007669"/>
    <property type="project" value="InterPro"/>
</dbReference>
<keyword evidence="2" id="KW-0812">Transmembrane</keyword>
<feature type="compositionally biased region" description="Pro residues" evidence="1">
    <location>
        <begin position="228"/>
        <end position="246"/>
    </location>
</feature>
<dbReference type="InterPro" id="IPR033481">
    <property type="entry name" value="Dni1/Fig1"/>
</dbReference>
<dbReference type="AlphaFoldDB" id="A0A9P4NLI8"/>
<accession>A0A9P4NLI8</accession>
<feature type="compositionally biased region" description="Low complexity" evidence="1">
    <location>
        <begin position="217"/>
        <end position="227"/>
    </location>
</feature>
<dbReference type="Pfam" id="PF12351">
    <property type="entry name" value="Fig1"/>
    <property type="match status" value="1"/>
</dbReference>
<gene>
    <name evidence="3" type="ORF">EJ08DRAFT_699709</name>
</gene>
<dbReference type="OrthoDB" id="3524679at2759"/>
<keyword evidence="4" id="KW-1185">Reference proteome</keyword>
<organism evidence="3 4">
    <name type="scientific">Tothia fuscella</name>
    <dbReference type="NCBI Taxonomy" id="1048955"/>
    <lineage>
        <taxon>Eukaryota</taxon>
        <taxon>Fungi</taxon>
        <taxon>Dikarya</taxon>
        <taxon>Ascomycota</taxon>
        <taxon>Pezizomycotina</taxon>
        <taxon>Dothideomycetes</taxon>
        <taxon>Pleosporomycetidae</taxon>
        <taxon>Venturiales</taxon>
        <taxon>Cylindrosympodiaceae</taxon>
        <taxon>Tothia</taxon>
    </lineage>
</organism>
<feature type="transmembrane region" description="Helical" evidence="2">
    <location>
        <begin position="17"/>
        <end position="38"/>
    </location>
</feature>